<comment type="caution">
    <text evidence="1">The sequence shown here is derived from an EMBL/GenBank/DDBJ whole genome shotgun (WGS) entry which is preliminary data.</text>
</comment>
<evidence type="ECO:0000313" key="2">
    <source>
        <dbReference type="Proteomes" id="UP001064048"/>
    </source>
</evidence>
<gene>
    <name evidence="1" type="ORF">MSG28_009856</name>
</gene>
<dbReference type="EMBL" id="CM046116">
    <property type="protein sequence ID" value="KAI8421947.1"/>
    <property type="molecule type" value="Genomic_DNA"/>
</dbReference>
<keyword evidence="2" id="KW-1185">Reference proteome</keyword>
<organism evidence="1 2">
    <name type="scientific">Choristoneura fumiferana</name>
    <name type="common">Spruce budworm moth</name>
    <name type="synonym">Archips fumiferana</name>
    <dbReference type="NCBI Taxonomy" id="7141"/>
    <lineage>
        <taxon>Eukaryota</taxon>
        <taxon>Metazoa</taxon>
        <taxon>Ecdysozoa</taxon>
        <taxon>Arthropoda</taxon>
        <taxon>Hexapoda</taxon>
        <taxon>Insecta</taxon>
        <taxon>Pterygota</taxon>
        <taxon>Neoptera</taxon>
        <taxon>Endopterygota</taxon>
        <taxon>Lepidoptera</taxon>
        <taxon>Glossata</taxon>
        <taxon>Ditrysia</taxon>
        <taxon>Tortricoidea</taxon>
        <taxon>Tortricidae</taxon>
        <taxon>Tortricinae</taxon>
        <taxon>Choristoneura</taxon>
    </lineage>
</organism>
<name>A0ACC0JCX5_CHOFU</name>
<accession>A0ACC0JCX5</accession>
<proteinExistence type="predicted"/>
<dbReference type="Proteomes" id="UP001064048">
    <property type="component" value="Chromosome 16"/>
</dbReference>
<protein>
    <submittedName>
        <fullName evidence="1">Uncharacterized protein</fullName>
    </submittedName>
</protein>
<evidence type="ECO:0000313" key="1">
    <source>
        <dbReference type="EMBL" id="KAI8421947.1"/>
    </source>
</evidence>
<sequence>MDGSLETIVEIISLENINLNFKLSFSVSKQNVAIRQKMKQQYTASAIQGLTTLQERDARYNFSEGFVRLGLVSLDEREKEGGACAFGRRHL</sequence>
<reference evidence="1 2" key="1">
    <citation type="journal article" date="2022" name="Genome Biol. Evol.">
        <title>The Spruce Budworm Genome: Reconstructing the Evolutionary History of Antifreeze Proteins.</title>
        <authorList>
            <person name="Beliveau C."/>
            <person name="Gagne P."/>
            <person name="Picq S."/>
            <person name="Vernygora O."/>
            <person name="Keeling C.I."/>
            <person name="Pinkney K."/>
            <person name="Doucet D."/>
            <person name="Wen F."/>
            <person name="Johnston J.S."/>
            <person name="Maaroufi H."/>
            <person name="Boyle B."/>
            <person name="Laroche J."/>
            <person name="Dewar K."/>
            <person name="Juretic N."/>
            <person name="Blackburn G."/>
            <person name="Nisole A."/>
            <person name="Brunet B."/>
            <person name="Brandao M."/>
            <person name="Lumley L."/>
            <person name="Duan J."/>
            <person name="Quan G."/>
            <person name="Lucarotti C.J."/>
            <person name="Roe A.D."/>
            <person name="Sperling F.A.H."/>
            <person name="Levesque R.C."/>
            <person name="Cusson M."/>
        </authorList>
    </citation>
    <scope>NUCLEOTIDE SEQUENCE [LARGE SCALE GENOMIC DNA]</scope>
    <source>
        <strain evidence="1">Glfc:IPQL:Cfum</strain>
    </source>
</reference>